<dbReference type="WBParaSite" id="SVE_1874300.1">
    <property type="protein sequence ID" value="SVE_1874300.1"/>
    <property type="gene ID" value="SVE_1874300"/>
</dbReference>
<dbReference type="STRING" id="75913.A0A0K0G200"/>
<name>A0A0K0G200_STRVS</name>
<accession>A0A0K0G200</accession>
<proteinExistence type="predicted"/>
<evidence type="ECO:0000313" key="2">
    <source>
        <dbReference type="WBParaSite" id="SVE_1874300.1"/>
    </source>
</evidence>
<reference evidence="1" key="1">
    <citation type="submission" date="2014-07" db="EMBL/GenBank/DDBJ databases">
        <authorList>
            <person name="Martin A.A"/>
            <person name="De Silva N."/>
        </authorList>
    </citation>
    <scope>NUCLEOTIDE SEQUENCE</scope>
</reference>
<organism evidence="1 2">
    <name type="scientific">Strongyloides venezuelensis</name>
    <name type="common">Threadworm</name>
    <dbReference type="NCBI Taxonomy" id="75913"/>
    <lineage>
        <taxon>Eukaryota</taxon>
        <taxon>Metazoa</taxon>
        <taxon>Ecdysozoa</taxon>
        <taxon>Nematoda</taxon>
        <taxon>Chromadorea</taxon>
        <taxon>Rhabditida</taxon>
        <taxon>Tylenchina</taxon>
        <taxon>Panagrolaimomorpha</taxon>
        <taxon>Strongyloidoidea</taxon>
        <taxon>Strongyloididae</taxon>
        <taxon>Strongyloides</taxon>
    </lineage>
</organism>
<protein>
    <submittedName>
        <fullName evidence="2">60S ribosomal protein L28</fullName>
    </submittedName>
</protein>
<keyword evidence="1" id="KW-1185">Reference proteome</keyword>
<evidence type="ECO:0000313" key="1">
    <source>
        <dbReference type="Proteomes" id="UP000035680"/>
    </source>
</evidence>
<reference evidence="2" key="2">
    <citation type="submission" date="2015-08" db="UniProtKB">
        <authorList>
            <consortium name="WormBaseParasite"/>
        </authorList>
    </citation>
    <scope>IDENTIFICATION</scope>
</reference>
<sequence>MAGTERKVLQKYYTPGFDGSKVSRIRKKKSTYFMQRATVPFNMQYLPLVWQRLKSKEIYKIRIIRLKVMQQGCLEDGTGAKGRSISFKSSPSILTIINLMNVSACISTGT</sequence>
<dbReference type="AlphaFoldDB" id="A0A0K0G200"/>
<dbReference type="Proteomes" id="UP000035680">
    <property type="component" value="Unassembled WGS sequence"/>
</dbReference>